<sequence>MIKHELEKVGLRRDPVRGEENNEFTNTLGDSITVQVQESEGKNGTTPGNSPGWTQQGCKHAGQARPHGIRPLGPGSTTGHWESSPMDLKLRLSGLLYG</sequence>
<dbReference type="Gene3D" id="4.10.460.10">
    <property type="entry name" value="Inositol Polyphosphate 1-phosphatase, domain 1"/>
    <property type="match status" value="1"/>
</dbReference>
<dbReference type="InterPro" id="IPR044897">
    <property type="entry name" value="INPP1_dom_1"/>
</dbReference>
<evidence type="ECO:0000256" key="1">
    <source>
        <dbReference type="SAM" id="MobiDB-lite"/>
    </source>
</evidence>
<dbReference type="OrthoDB" id="9977309at2759"/>
<dbReference type="EMBL" id="CP045893">
    <property type="protein sequence ID" value="QQP53836.1"/>
    <property type="molecule type" value="Genomic_DNA"/>
</dbReference>
<gene>
    <name evidence="2" type="ORF">FKW44_006456</name>
</gene>
<proteinExistence type="predicted"/>
<accession>A0A7T8KDD2</accession>
<feature type="region of interest" description="Disordered" evidence="1">
    <location>
        <begin position="1"/>
        <end position="85"/>
    </location>
</feature>
<evidence type="ECO:0000313" key="3">
    <source>
        <dbReference type="Proteomes" id="UP000595437"/>
    </source>
</evidence>
<keyword evidence="3" id="KW-1185">Reference proteome</keyword>
<dbReference type="AlphaFoldDB" id="A0A7T8KDD2"/>
<name>A0A7T8KDD2_CALRO</name>
<feature type="compositionally biased region" description="Polar residues" evidence="1">
    <location>
        <begin position="23"/>
        <end position="57"/>
    </location>
</feature>
<protein>
    <submittedName>
        <fullName evidence="2">Inositol polyphosphate1phosphatase</fullName>
    </submittedName>
</protein>
<reference evidence="3" key="1">
    <citation type="submission" date="2021-01" db="EMBL/GenBank/DDBJ databases">
        <title>Caligus Genome Assembly.</title>
        <authorList>
            <person name="Gallardo-Escarate C."/>
        </authorList>
    </citation>
    <scope>NUCLEOTIDE SEQUENCE [LARGE SCALE GENOMIC DNA]</scope>
</reference>
<feature type="compositionally biased region" description="Basic and acidic residues" evidence="1">
    <location>
        <begin position="1"/>
        <end position="20"/>
    </location>
</feature>
<dbReference type="Proteomes" id="UP000595437">
    <property type="component" value="Chromosome 4"/>
</dbReference>
<evidence type="ECO:0000313" key="2">
    <source>
        <dbReference type="EMBL" id="QQP53836.1"/>
    </source>
</evidence>
<organism evidence="2 3">
    <name type="scientific">Caligus rogercresseyi</name>
    <name type="common">Sea louse</name>
    <dbReference type="NCBI Taxonomy" id="217165"/>
    <lineage>
        <taxon>Eukaryota</taxon>
        <taxon>Metazoa</taxon>
        <taxon>Ecdysozoa</taxon>
        <taxon>Arthropoda</taxon>
        <taxon>Crustacea</taxon>
        <taxon>Multicrustacea</taxon>
        <taxon>Hexanauplia</taxon>
        <taxon>Copepoda</taxon>
        <taxon>Siphonostomatoida</taxon>
        <taxon>Caligidae</taxon>
        <taxon>Caligus</taxon>
    </lineage>
</organism>